<dbReference type="PANTHER" id="PTHR33608:SF12">
    <property type="entry name" value="DUF58 DOMAIN-CONTAINING PROTEIN"/>
    <property type="match status" value="1"/>
</dbReference>
<name>A0A1N7JAL6_9GAMM</name>
<dbReference type="RefSeq" id="WP_076514146.1">
    <property type="nucleotide sequence ID" value="NZ_FTOH01000001.1"/>
</dbReference>
<evidence type="ECO:0000259" key="1">
    <source>
        <dbReference type="Pfam" id="PF01882"/>
    </source>
</evidence>
<sequence>MIRREFSDGTVINPARLAGLRVLANLLPLHRQKKILNEQSGTHASRLRGRGIDFAEVRGYQPGDDIRSMDWRVTARTGEPHIKVFREERERPVLLVTDLRSSMNFGTRRALKRVVAADISALLAWAAAMQGDRVGGLIFNDTNEFDLRPHTGRKTLMAYLHRLAEMPVTEAAAAQPRMLDICRHLARVARPGSAVYIVSDWQGFDKECERALYSVSRHCDLIAIRVIDPLEIQKPAGDYVLTDGRQRSRLSISNRDSAEQLNTWQERTNQLKHSLLHLQAPLIDVQTHEDPLDCLRQGMGFSADLSGVTV</sequence>
<evidence type="ECO:0000313" key="3">
    <source>
        <dbReference type="Proteomes" id="UP000185639"/>
    </source>
</evidence>
<feature type="domain" description="DUF58" evidence="1">
    <location>
        <begin position="56"/>
        <end position="257"/>
    </location>
</feature>
<dbReference type="STRING" id="484498.SAMN05421686_101556"/>
<dbReference type="AlphaFoldDB" id="A0A1N7JAL6"/>
<keyword evidence="3" id="KW-1185">Reference proteome</keyword>
<dbReference type="SUPFAM" id="SSF53300">
    <property type="entry name" value="vWA-like"/>
    <property type="match status" value="1"/>
</dbReference>
<dbReference type="InterPro" id="IPR002881">
    <property type="entry name" value="DUF58"/>
</dbReference>
<dbReference type="PANTHER" id="PTHR33608">
    <property type="entry name" value="BLL2464 PROTEIN"/>
    <property type="match status" value="1"/>
</dbReference>
<protein>
    <recommendedName>
        <fullName evidence="1">DUF58 domain-containing protein</fullName>
    </recommendedName>
</protein>
<proteinExistence type="predicted"/>
<evidence type="ECO:0000313" key="2">
    <source>
        <dbReference type="EMBL" id="SIS46412.1"/>
    </source>
</evidence>
<dbReference type="EMBL" id="FTOH01000001">
    <property type="protein sequence ID" value="SIS46412.1"/>
    <property type="molecule type" value="Genomic_DNA"/>
</dbReference>
<dbReference type="Proteomes" id="UP000185639">
    <property type="component" value="Unassembled WGS sequence"/>
</dbReference>
<dbReference type="Pfam" id="PF01882">
    <property type="entry name" value="DUF58"/>
    <property type="match status" value="1"/>
</dbReference>
<gene>
    <name evidence="2" type="ORF">SAMN05421686_101556</name>
</gene>
<organism evidence="2 3">
    <name type="scientific">Thalassolituus maritimus</name>
    <dbReference type="NCBI Taxonomy" id="484498"/>
    <lineage>
        <taxon>Bacteria</taxon>
        <taxon>Pseudomonadati</taxon>
        <taxon>Pseudomonadota</taxon>
        <taxon>Gammaproteobacteria</taxon>
        <taxon>Oceanospirillales</taxon>
        <taxon>Oceanospirillaceae</taxon>
        <taxon>Thalassolituus</taxon>
    </lineage>
</organism>
<dbReference type="OrthoDB" id="9812729at2"/>
<dbReference type="InterPro" id="IPR036465">
    <property type="entry name" value="vWFA_dom_sf"/>
</dbReference>
<reference evidence="3" key="1">
    <citation type="submission" date="2017-01" db="EMBL/GenBank/DDBJ databases">
        <authorList>
            <person name="Varghese N."/>
            <person name="Submissions S."/>
        </authorList>
    </citation>
    <scope>NUCLEOTIDE SEQUENCE [LARGE SCALE GENOMIC DNA]</scope>
    <source>
        <strain evidence="3">DSM 24913</strain>
    </source>
</reference>
<accession>A0A1N7JAL6</accession>